<dbReference type="EC" id="4.1.2.50" evidence="3"/>
<evidence type="ECO:0000313" key="8">
    <source>
        <dbReference type="Proteomes" id="UP000323161"/>
    </source>
</evidence>
<accession>A0A5B0VLI9</accession>
<dbReference type="Proteomes" id="UP000323161">
    <property type="component" value="Unassembled WGS sequence"/>
</dbReference>
<evidence type="ECO:0000313" key="7">
    <source>
        <dbReference type="EMBL" id="KAA1174859.1"/>
    </source>
</evidence>
<dbReference type="GO" id="GO:0070497">
    <property type="term" value="F:6-carboxytetrahydropterin synthase activity"/>
    <property type="evidence" value="ECO:0007669"/>
    <property type="project" value="UniProtKB-EC"/>
</dbReference>
<comment type="catalytic activity">
    <reaction evidence="6">
        <text>7,8-dihydroneopterin 3'-triphosphate + H2O = 6-carboxy-5,6,7,8-tetrahydropterin + triphosphate + acetaldehyde + 2 H(+)</text>
        <dbReference type="Rhea" id="RHEA:27966"/>
        <dbReference type="ChEBI" id="CHEBI:15343"/>
        <dbReference type="ChEBI" id="CHEBI:15377"/>
        <dbReference type="ChEBI" id="CHEBI:15378"/>
        <dbReference type="ChEBI" id="CHEBI:18036"/>
        <dbReference type="ChEBI" id="CHEBI:58462"/>
        <dbReference type="ChEBI" id="CHEBI:61032"/>
        <dbReference type="EC" id="4.1.2.50"/>
    </reaction>
</comment>
<dbReference type="Gene3D" id="3.30.479.10">
    <property type="entry name" value="6-pyruvoyl tetrahydropterin synthase/QueD"/>
    <property type="match status" value="2"/>
</dbReference>
<dbReference type="InterPro" id="IPR007115">
    <property type="entry name" value="6-PTP_synth/QueD"/>
</dbReference>
<keyword evidence="8" id="KW-1185">Reference proteome</keyword>
<reference evidence="7 8" key="1">
    <citation type="submission" date="2019-08" db="EMBL/GenBank/DDBJ databases">
        <title>Marinobacter ZYF650 sp. nov., a marine bacterium isolated from seawater of the Mariana trench.</title>
        <authorList>
            <person name="Ahmad W."/>
        </authorList>
    </citation>
    <scope>NUCLEOTIDE SEQUENCE [LARGE SCALE GENOMIC DNA]</scope>
    <source>
        <strain evidence="7 8">ZYF650</strain>
    </source>
</reference>
<evidence type="ECO:0000256" key="5">
    <source>
        <dbReference type="ARBA" id="ARBA00031449"/>
    </source>
</evidence>
<dbReference type="RefSeq" id="WP_149599281.1">
    <property type="nucleotide sequence ID" value="NZ_VTUU01000002.1"/>
</dbReference>
<sequence>MNHLFVDNLTVIDFAYLDPSRGLVGESWIVDVVLGGNLDEQGMVFDFSNVKRTIKRVIDERVDHRLVIPRGYEGLTLNDDEPDTFSWTLTTGGQLVHRGPDEAVVWLSSERVVPSAVAALLERELKSVLPANVISIEINLREEVIEGPYYHYVHGLKKHLGNCQRIAHGHRSPIRIDRNGHRDYDLEQRWAILWQDIYVGSEEDVARRHVGEDGIRYITFEYEANQGEFGLTLPEEQVYMLDTDTTVELIAAHIADQLKLEFPTDSIRVKAYEGVGKGAIAER</sequence>
<proteinExistence type="inferred from homology"/>
<comment type="pathway">
    <text evidence="1">Purine metabolism; 7-cyano-7-deazaguanine biosynthesis.</text>
</comment>
<dbReference type="UniPathway" id="UPA00391"/>
<dbReference type="InterPro" id="IPR038418">
    <property type="entry name" value="6-PTP_synth/QueD_sf"/>
</dbReference>
<dbReference type="EMBL" id="VTUU01000002">
    <property type="protein sequence ID" value="KAA1174859.1"/>
    <property type="molecule type" value="Genomic_DNA"/>
</dbReference>
<organism evidence="7 8">
    <name type="scientific">Marinobacter salinexigens</name>
    <dbReference type="NCBI Taxonomy" id="2919747"/>
    <lineage>
        <taxon>Bacteria</taxon>
        <taxon>Pseudomonadati</taxon>
        <taxon>Pseudomonadota</taxon>
        <taxon>Gammaproteobacteria</taxon>
        <taxon>Pseudomonadales</taxon>
        <taxon>Marinobacteraceae</taxon>
        <taxon>Marinobacter</taxon>
    </lineage>
</organism>
<name>A0A5B0VLI9_9GAMM</name>
<dbReference type="AlphaFoldDB" id="A0A5B0VLI9"/>
<evidence type="ECO:0000256" key="2">
    <source>
        <dbReference type="ARBA" id="ARBA00008900"/>
    </source>
</evidence>
<gene>
    <name evidence="7" type="ORF">FWJ25_05620</name>
</gene>
<evidence type="ECO:0000256" key="3">
    <source>
        <dbReference type="ARBA" id="ARBA00012982"/>
    </source>
</evidence>
<evidence type="ECO:0000256" key="6">
    <source>
        <dbReference type="ARBA" id="ARBA00048807"/>
    </source>
</evidence>
<protein>
    <recommendedName>
        <fullName evidence="4">6-carboxy-5,6,7,8-tetrahydropterin synthase</fullName>
        <ecNumber evidence="3">4.1.2.50</ecNumber>
    </recommendedName>
    <alternativeName>
        <fullName evidence="5">Queuosine biosynthesis protein QueD</fullName>
    </alternativeName>
</protein>
<comment type="similarity">
    <text evidence="2">Belongs to the PTPS family. QueD subfamily.</text>
</comment>
<dbReference type="Pfam" id="PF01242">
    <property type="entry name" value="PTPS"/>
    <property type="match status" value="1"/>
</dbReference>
<evidence type="ECO:0000256" key="4">
    <source>
        <dbReference type="ARBA" id="ARBA00018141"/>
    </source>
</evidence>
<comment type="caution">
    <text evidence="7">The sequence shown here is derived from an EMBL/GenBank/DDBJ whole genome shotgun (WGS) entry which is preliminary data.</text>
</comment>
<dbReference type="SUPFAM" id="SSF55620">
    <property type="entry name" value="Tetrahydrobiopterin biosynthesis enzymes-like"/>
    <property type="match status" value="2"/>
</dbReference>
<evidence type="ECO:0000256" key="1">
    <source>
        <dbReference type="ARBA" id="ARBA00005061"/>
    </source>
</evidence>